<name>A0A565B0W4_9BRAS</name>
<reference evidence="1" key="1">
    <citation type="submission" date="2019-07" db="EMBL/GenBank/DDBJ databases">
        <authorList>
            <person name="Dittberner H."/>
        </authorList>
    </citation>
    <scope>NUCLEOTIDE SEQUENCE [LARGE SCALE GENOMIC DNA]</scope>
</reference>
<gene>
    <name evidence="1" type="ORF">ANE_LOCUS5746</name>
</gene>
<proteinExistence type="predicted"/>
<dbReference type="EMBL" id="CABITT030000002">
    <property type="protein sequence ID" value="VVA95301.1"/>
    <property type="molecule type" value="Genomic_DNA"/>
</dbReference>
<protein>
    <submittedName>
        <fullName evidence="1">Uncharacterized protein</fullName>
    </submittedName>
</protein>
<organism evidence="1 2">
    <name type="scientific">Arabis nemorensis</name>
    <dbReference type="NCBI Taxonomy" id="586526"/>
    <lineage>
        <taxon>Eukaryota</taxon>
        <taxon>Viridiplantae</taxon>
        <taxon>Streptophyta</taxon>
        <taxon>Embryophyta</taxon>
        <taxon>Tracheophyta</taxon>
        <taxon>Spermatophyta</taxon>
        <taxon>Magnoliopsida</taxon>
        <taxon>eudicotyledons</taxon>
        <taxon>Gunneridae</taxon>
        <taxon>Pentapetalae</taxon>
        <taxon>rosids</taxon>
        <taxon>malvids</taxon>
        <taxon>Brassicales</taxon>
        <taxon>Brassicaceae</taxon>
        <taxon>Arabideae</taxon>
        <taxon>Arabis</taxon>
    </lineage>
</organism>
<comment type="caution">
    <text evidence="1">The sequence shown here is derived from an EMBL/GenBank/DDBJ whole genome shotgun (WGS) entry which is preliminary data.</text>
</comment>
<sequence length="130" mass="15055">MFGNRGDISEALLRKHVKGKQRRRSRGTPTSCGDNYNIIECGVQISMKEAESRCSSKVDYSETIGNSNHSTAQEGDYGAEAVKFSQDEKNKSRWGWLRKLGLWKKKRTEVALSFERSSYNYVWFYNFCYN</sequence>
<keyword evidence="2" id="KW-1185">Reference proteome</keyword>
<dbReference type="AlphaFoldDB" id="A0A565B0W4"/>
<accession>A0A565B0W4</accession>
<dbReference type="Proteomes" id="UP000489600">
    <property type="component" value="Unassembled WGS sequence"/>
</dbReference>
<evidence type="ECO:0000313" key="1">
    <source>
        <dbReference type="EMBL" id="VVA95301.1"/>
    </source>
</evidence>
<evidence type="ECO:0000313" key="2">
    <source>
        <dbReference type="Proteomes" id="UP000489600"/>
    </source>
</evidence>